<keyword evidence="6 8" id="KW-1133">Transmembrane helix</keyword>
<dbReference type="InterPro" id="IPR027417">
    <property type="entry name" value="P-loop_NTPase"/>
</dbReference>
<evidence type="ECO:0000259" key="9">
    <source>
        <dbReference type="PROSITE" id="PS50006"/>
    </source>
</evidence>
<dbReference type="Proteomes" id="UP000010366">
    <property type="component" value="Plasmid pCHA6605.01"/>
</dbReference>
<dbReference type="PROSITE" id="PS50006">
    <property type="entry name" value="FHA_DOMAIN"/>
    <property type="match status" value="1"/>
</dbReference>
<evidence type="ECO:0000256" key="2">
    <source>
        <dbReference type="ARBA" id="ARBA00022448"/>
    </source>
</evidence>
<feature type="transmembrane region" description="Helical" evidence="8">
    <location>
        <begin position="637"/>
        <end position="657"/>
    </location>
</feature>
<feature type="transmembrane region" description="Helical" evidence="8">
    <location>
        <begin position="603"/>
        <end position="625"/>
    </location>
</feature>
<dbReference type="Gene3D" id="3.40.50.300">
    <property type="entry name" value="P-loop containing nucleotide triphosphate hydrolases"/>
    <property type="match status" value="1"/>
</dbReference>
<keyword evidence="2" id="KW-0813">Transport</keyword>
<dbReference type="SUPFAM" id="SSF52540">
    <property type="entry name" value="P-loop containing nucleoside triphosphate hydrolases"/>
    <property type="match status" value="1"/>
</dbReference>
<dbReference type="InterPro" id="IPR003593">
    <property type="entry name" value="AAA+_ATPase"/>
</dbReference>
<accession>K9UP02</accession>
<evidence type="ECO:0000256" key="6">
    <source>
        <dbReference type="ARBA" id="ARBA00022989"/>
    </source>
</evidence>
<gene>
    <name evidence="11" type="ORF">Cha6605_5967</name>
</gene>
<protein>
    <submittedName>
        <fullName evidence="11">ABC-type multidrug transport system, ATPase component</fullName>
    </submittedName>
</protein>
<dbReference type="GO" id="GO:0016887">
    <property type="term" value="F:ATP hydrolysis activity"/>
    <property type="evidence" value="ECO:0007669"/>
    <property type="project" value="InterPro"/>
</dbReference>
<proteinExistence type="predicted"/>
<dbReference type="CDD" id="cd00060">
    <property type="entry name" value="FHA"/>
    <property type="match status" value="2"/>
</dbReference>
<evidence type="ECO:0000259" key="10">
    <source>
        <dbReference type="PROSITE" id="PS50893"/>
    </source>
</evidence>
<evidence type="ECO:0000256" key="1">
    <source>
        <dbReference type="ARBA" id="ARBA00004141"/>
    </source>
</evidence>
<feature type="transmembrane region" description="Helical" evidence="8">
    <location>
        <begin position="550"/>
        <end position="571"/>
    </location>
</feature>
<keyword evidence="11" id="KW-0614">Plasmid</keyword>
<keyword evidence="12" id="KW-1185">Reference proteome</keyword>
<dbReference type="Pfam" id="PF01061">
    <property type="entry name" value="ABC2_membrane"/>
    <property type="match status" value="1"/>
</dbReference>
<feature type="domain" description="ABC transporter" evidence="10">
    <location>
        <begin position="219"/>
        <end position="450"/>
    </location>
</feature>
<reference evidence="11 12" key="1">
    <citation type="submission" date="2012-05" db="EMBL/GenBank/DDBJ databases">
        <title>Noncontiguous Finished plasmid 1 of genome of Chamaesiphon sp. PCC 6605.</title>
        <authorList>
            <consortium name="US DOE Joint Genome Institute"/>
            <person name="Gugger M."/>
            <person name="Coursin T."/>
            <person name="Rippka R."/>
            <person name="Tandeau De Marsac N."/>
            <person name="Huntemann M."/>
            <person name="Wei C.-L."/>
            <person name="Han J."/>
            <person name="Detter J.C."/>
            <person name="Han C."/>
            <person name="Tapia R."/>
            <person name="Chen A."/>
            <person name="Kyrpides N."/>
            <person name="Mavromatis K."/>
            <person name="Markowitz V."/>
            <person name="Szeto E."/>
            <person name="Ivanova N."/>
            <person name="Pagani I."/>
            <person name="Pati A."/>
            <person name="Goodwin L."/>
            <person name="Nordberg H.P."/>
            <person name="Cantor M.N."/>
            <person name="Hua S.X."/>
            <person name="Woyke T."/>
            <person name="Kerfeld C.A."/>
        </authorList>
    </citation>
    <scope>NUCLEOTIDE SEQUENCE [LARGE SCALE GENOMIC DNA]</scope>
    <source>
        <strain evidence="12">ATCC 27169 / PCC 6605</strain>
        <plasmid evidence="12">Plasmid pCHA6605.01</plasmid>
    </source>
</reference>
<dbReference type="PATRIC" id="fig|1173020.3.peg.6863"/>
<evidence type="ECO:0000313" key="12">
    <source>
        <dbReference type="Proteomes" id="UP000010366"/>
    </source>
</evidence>
<geneLocation type="plasmid" evidence="11 12">
    <name>pCHA6605.01</name>
</geneLocation>
<dbReference type="InterPro" id="IPR003439">
    <property type="entry name" value="ABC_transporter-like_ATP-bd"/>
</dbReference>
<dbReference type="PROSITE" id="PS50893">
    <property type="entry name" value="ABC_TRANSPORTER_2"/>
    <property type="match status" value="1"/>
</dbReference>
<dbReference type="Pfam" id="PF00498">
    <property type="entry name" value="FHA"/>
    <property type="match status" value="1"/>
</dbReference>
<feature type="transmembrane region" description="Helical" evidence="8">
    <location>
        <begin position="669"/>
        <end position="688"/>
    </location>
</feature>
<feature type="domain" description="FHA" evidence="9">
    <location>
        <begin position="132"/>
        <end position="179"/>
    </location>
</feature>
<dbReference type="InterPro" id="IPR017871">
    <property type="entry name" value="ABC_transporter-like_CS"/>
</dbReference>
<name>K9UP02_CHAP6</name>
<keyword evidence="5" id="KW-0067">ATP-binding</keyword>
<dbReference type="GO" id="GO:0140359">
    <property type="term" value="F:ABC-type transporter activity"/>
    <property type="evidence" value="ECO:0007669"/>
    <property type="project" value="InterPro"/>
</dbReference>
<dbReference type="GO" id="GO:0016020">
    <property type="term" value="C:membrane"/>
    <property type="evidence" value="ECO:0007669"/>
    <property type="project" value="UniProtKB-SubCell"/>
</dbReference>
<comment type="subcellular location">
    <subcellularLocation>
        <location evidence="1">Membrane</location>
        <topology evidence="1">Multi-pass membrane protein</topology>
    </subcellularLocation>
</comment>
<sequence length="773" mass="85666">MKELNDERCLVVNNQGQTVKFTLDRDLHMLGRKRAGVDLLVPDSWTAISPLQAILSRSGNDYYIFNGDGNDVTSNRFYLNRSTIPSTGQLLVNGTTLHIGLNPKTLVRITYYDSDSLTVNREFQSISLNQLVTIGSDPTCTLQLDSPTVARFHATIEPTKRQGFYTVESLTDDGVSVGNLWPSKITVGKTGETIQIGCFTLLIGFGELEILDRGDSIRLDIRELILETNGKRRLDELSFAIEPGEFVAIVGGSGAGKSTLMQALLGTETPTSGGVYINGANLQPNYDIYRSRIGYVPQDDIIHTNLTVEGVLSYAARLRLPSDINVKSVVDRTLEQIEMTHRRRAVITNLSGGQRKRVSIGVELIADPKLFFLDEPTSGLDPGLDRQMMQLLRSLAHEDRRTIVLVTHAVLNIELCDRIVFLGRNGKLCYFGSPDDILEYFDVDNFADIYVKLEDGGWIDSYAAEYECSDYCREYMSQDIDINDNHERSKTSKVKINALKQWFILTHRQLDITCRDRSNLILALVTAPIGIGLLKAALPDTQPFKGGSIDGAGLAIQVLLIFSCAALWVGLFSSAQEIVKESAIYMRERLVNLQISAYFGSKFIILTGLAIAQSLVVTQVIMLVFKSPITTLISWQLGVSVVVFLTITASFSLGLLVSTVARNSSQVNSALPLILLPQIIFSGVLFKLKWIGAILSYLTITRWSLGAFGTIANVNGLLPATFKHIAVKNLPFPLGIAYDRTWNNLYLCWIALGIHSIVYLAMAVYLQRRKDII</sequence>
<dbReference type="InterPro" id="IPR050352">
    <property type="entry name" value="ABCG_transporters"/>
</dbReference>
<dbReference type="InterPro" id="IPR013525">
    <property type="entry name" value="ABC2_TM"/>
</dbReference>
<dbReference type="PANTHER" id="PTHR48041">
    <property type="entry name" value="ABC TRANSPORTER G FAMILY MEMBER 28"/>
    <property type="match status" value="1"/>
</dbReference>
<dbReference type="AlphaFoldDB" id="K9UP02"/>
<feature type="transmembrane region" description="Helical" evidence="8">
    <location>
        <begin position="742"/>
        <end position="766"/>
    </location>
</feature>
<dbReference type="KEGG" id="cmp:Cha6605_5967"/>
<dbReference type="Gene3D" id="2.60.200.20">
    <property type="match status" value="2"/>
</dbReference>
<evidence type="ECO:0000256" key="7">
    <source>
        <dbReference type="ARBA" id="ARBA00023136"/>
    </source>
</evidence>
<dbReference type="GO" id="GO:0005524">
    <property type="term" value="F:ATP binding"/>
    <property type="evidence" value="ECO:0007669"/>
    <property type="project" value="UniProtKB-KW"/>
</dbReference>
<dbReference type="eggNOG" id="COG1716">
    <property type="taxonomic scope" value="Bacteria"/>
</dbReference>
<keyword evidence="7 8" id="KW-0472">Membrane</keyword>
<dbReference type="RefSeq" id="WP_015328703.1">
    <property type="nucleotide sequence ID" value="NC_020053.1"/>
</dbReference>
<keyword evidence="3 8" id="KW-0812">Transmembrane</keyword>
<dbReference type="InterPro" id="IPR000253">
    <property type="entry name" value="FHA_dom"/>
</dbReference>
<evidence type="ECO:0000256" key="4">
    <source>
        <dbReference type="ARBA" id="ARBA00022741"/>
    </source>
</evidence>
<organism evidence="11 12">
    <name type="scientific">Chamaesiphon minutus (strain ATCC 27169 / PCC 6605)</name>
    <dbReference type="NCBI Taxonomy" id="1173020"/>
    <lineage>
        <taxon>Bacteria</taxon>
        <taxon>Bacillati</taxon>
        <taxon>Cyanobacteriota</taxon>
        <taxon>Cyanophyceae</taxon>
        <taxon>Gomontiellales</taxon>
        <taxon>Chamaesiphonaceae</taxon>
        <taxon>Chamaesiphon</taxon>
    </lineage>
</organism>
<evidence type="ECO:0000256" key="3">
    <source>
        <dbReference type="ARBA" id="ARBA00022692"/>
    </source>
</evidence>
<dbReference type="SMART" id="SM00382">
    <property type="entry name" value="AAA"/>
    <property type="match status" value="1"/>
</dbReference>
<evidence type="ECO:0000256" key="5">
    <source>
        <dbReference type="ARBA" id="ARBA00022840"/>
    </source>
</evidence>
<keyword evidence="4" id="KW-0547">Nucleotide-binding</keyword>
<dbReference type="EMBL" id="CP003601">
    <property type="protein sequence ID" value="AFY96812.1"/>
    <property type="molecule type" value="Genomic_DNA"/>
</dbReference>
<dbReference type="eggNOG" id="COG0842">
    <property type="taxonomic scope" value="Bacteria"/>
</dbReference>
<evidence type="ECO:0000256" key="8">
    <source>
        <dbReference type="SAM" id="Phobius"/>
    </source>
</evidence>
<evidence type="ECO:0000313" key="11">
    <source>
        <dbReference type="EMBL" id="AFY96812.1"/>
    </source>
</evidence>
<dbReference type="eggNOG" id="COG1131">
    <property type="taxonomic scope" value="Bacteria"/>
</dbReference>
<feature type="transmembrane region" description="Helical" evidence="8">
    <location>
        <begin position="700"/>
        <end position="722"/>
    </location>
</feature>
<dbReference type="HOGENOM" id="CLU_012042_0_0_3"/>
<dbReference type="PROSITE" id="PS00211">
    <property type="entry name" value="ABC_TRANSPORTER_1"/>
    <property type="match status" value="1"/>
</dbReference>
<dbReference type="InterPro" id="IPR008984">
    <property type="entry name" value="SMAD_FHA_dom_sf"/>
</dbReference>
<dbReference type="PANTHER" id="PTHR48041:SF139">
    <property type="entry name" value="PROTEIN SCARLET"/>
    <property type="match status" value="1"/>
</dbReference>
<dbReference type="SUPFAM" id="SSF49879">
    <property type="entry name" value="SMAD/FHA domain"/>
    <property type="match status" value="2"/>
</dbReference>
<dbReference type="Pfam" id="PF00005">
    <property type="entry name" value="ABC_tran"/>
    <property type="match status" value="1"/>
</dbReference>